<comment type="caution">
    <text evidence="2">The sequence shown here is derived from an EMBL/GenBank/DDBJ whole genome shotgun (WGS) entry which is preliminary data.</text>
</comment>
<dbReference type="Pfam" id="PF00646">
    <property type="entry name" value="F-box"/>
    <property type="match status" value="1"/>
</dbReference>
<dbReference type="InterPro" id="IPR036047">
    <property type="entry name" value="F-box-like_dom_sf"/>
</dbReference>
<proteinExistence type="predicted"/>
<gene>
    <name evidence="2" type="ORF">N7G274_010580</name>
</gene>
<dbReference type="CDD" id="cd09917">
    <property type="entry name" value="F-box_SF"/>
    <property type="match status" value="1"/>
</dbReference>
<dbReference type="Proteomes" id="UP001590950">
    <property type="component" value="Unassembled WGS sequence"/>
</dbReference>
<dbReference type="EMBL" id="JBEFKJ010000054">
    <property type="protein sequence ID" value="KAL2036708.1"/>
    <property type="molecule type" value="Genomic_DNA"/>
</dbReference>
<accession>A0ABR3ZVE6</accession>
<evidence type="ECO:0000259" key="1">
    <source>
        <dbReference type="Pfam" id="PF00646"/>
    </source>
</evidence>
<protein>
    <recommendedName>
        <fullName evidence="1">F-box domain-containing protein</fullName>
    </recommendedName>
</protein>
<name>A0ABR3ZVE6_9LECA</name>
<keyword evidence="3" id="KW-1185">Reference proteome</keyword>
<reference evidence="2 3" key="1">
    <citation type="submission" date="2024-09" db="EMBL/GenBank/DDBJ databases">
        <title>Rethinking Asexuality: The Enigmatic Case of Functional Sexual Genes in Lepraria (Stereocaulaceae).</title>
        <authorList>
            <person name="Doellman M."/>
            <person name="Sun Y."/>
            <person name="Barcenas-Pena A."/>
            <person name="Lumbsch H.T."/>
            <person name="Grewe F."/>
        </authorList>
    </citation>
    <scope>NUCLEOTIDE SEQUENCE [LARGE SCALE GENOMIC DNA]</scope>
    <source>
        <strain evidence="2 3">Mercado 3170</strain>
    </source>
</reference>
<dbReference type="SUPFAM" id="SSF81383">
    <property type="entry name" value="F-box domain"/>
    <property type="match status" value="1"/>
</dbReference>
<organism evidence="2 3">
    <name type="scientific">Stereocaulon virgatum</name>
    <dbReference type="NCBI Taxonomy" id="373712"/>
    <lineage>
        <taxon>Eukaryota</taxon>
        <taxon>Fungi</taxon>
        <taxon>Dikarya</taxon>
        <taxon>Ascomycota</taxon>
        <taxon>Pezizomycotina</taxon>
        <taxon>Lecanoromycetes</taxon>
        <taxon>OSLEUM clade</taxon>
        <taxon>Lecanoromycetidae</taxon>
        <taxon>Lecanorales</taxon>
        <taxon>Lecanorineae</taxon>
        <taxon>Stereocaulaceae</taxon>
        <taxon>Stereocaulon</taxon>
    </lineage>
</organism>
<evidence type="ECO:0000313" key="3">
    <source>
        <dbReference type="Proteomes" id="UP001590950"/>
    </source>
</evidence>
<sequence>MAGLTLNVSHAGTPMPSDKPFKAHSRLSPEILIMIFEVLPGKDPSISRLRLVSKQFNDLVLPIWYRHVVLNDRIVDFSSSDYNYETAISYKMQVKRDISRYAQHIVIKKDFHERNLKNLLLSIASFRSLTISYRVRGTPLHSSVKTGGSTMSPGPSMDAFLLHLAWFRNTWPNLRICIENLDTQRWQMPQVEALHDSQVMSLKIEEWYKGHADPDLDGIEVKKLLFNMRQMKVLHLNAFESEATMSDSNLSAADRLPALEELVLHGYDWQFSAITAVTFWNWSKITHLELIRVTILPFLRTVPPENLLHLKTFVCDSFSRREPSNWDEANSLLCKLVRRVLDPEK</sequence>
<dbReference type="InterPro" id="IPR001810">
    <property type="entry name" value="F-box_dom"/>
</dbReference>
<evidence type="ECO:0000313" key="2">
    <source>
        <dbReference type="EMBL" id="KAL2036708.1"/>
    </source>
</evidence>
<feature type="domain" description="F-box" evidence="1">
    <location>
        <begin position="25"/>
        <end position="60"/>
    </location>
</feature>